<dbReference type="InterPro" id="IPR040582">
    <property type="entry name" value="OB_MalK-like"/>
</dbReference>
<dbReference type="InterPro" id="IPR012340">
    <property type="entry name" value="NA-bd_OB-fold"/>
</dbReference>
<dbReference type="Pfam" id="PF17912">
    <property type="entry name" value="OB_MalK"/>
    <property type="match status" value="1"/>
</dbReference>
<keyword evidence="3" id="KW-1003">Cell membrane</keyword>
<dbReference type="InterPro" id="IPR015855">
    <property type="entry name" value="ABC_transpr_MalK-like"/>
</dbReference>
<keyword evidence="6" id="KW-1278">Translocase</keyword>
<dbReference type="EMBL" id="QGNA01000002">
    <property type="protein sequence ID" value="PWS36955.1"/>
    <property type="molecule type" value="Genomic_DNA"/>
</dbReference>
<dbReference type="GO" id="GO:0016887">
    <property type="term" value="F:ATP hydrolysis activity"/>
    <property type="evidence" value="ECO:0007669"/>
    <property type="project" value="InterPro"/>
</dbReference>
<dbReference type="Gene3D" id="2.40.50.100">
    <property type="match status" value="1"/>
</dbReference>
<dbReference type="PANTHER" id="PTHR43875">
    <property type="entry name" value="MALTODEXTRIN IMPORT ATP-BINDING PROTEIN MSMX"/>
    <property type="match status" value="1"/>
</dbReference>
<reference evidence="10" key="1">
    <citation type="submission" date="2018-05" db="EMBL/GenBank/DDBJ databases">
        <authorList>
            <person name="Du Z."/>
            <person name="Wang X."/>
        </authorList>
    </citation>
    <scope>NUCLEOTIDE SEQUENCE [LARGE SCALE GENOMIC DNA]</scope>
    <source>
        <strain evidence="10">CQN31</strain>
    </source>
</reference>
<comment type="caution">
    <text evidence="9">The sequence shown here is derived from an EMBL/GenBank/DDBJ whole genome shotgun (WGS) entry which is preliminary data.</text>
</comment>
<evidence type="ECO:0000313" key="9">
    <source>
        <dbReference type="EMBL" id="PWS36955.1"/>
    </source>
</evidence>
<dbReference type="RefSeq" id="WP_109870066.1">
    <property type="nucleotide sequence ID" value="NZ_QGNA01000002.1"/>
</dbReference>
<dbReference type="GO" id="GO:0008643">
    <property type="term" value="P:carbohydrate transport"/>
    <property type="evidence" value="ECO:0007669"/>
    <property type="project" value="InterPro"/>
</dbReference>
<dbReference type="Gene3D" id="3.40.50.300">
    <property type="entry name" value="P-loop containing nucleotide triphosphate hydrolases"/>
    <property type="match status" value="1"/>
</dbReference>
<dbReference type="InterPro" id="IPR017871">
    <property type="entry name" value="ABC_transporter-like_CS"/>
</dbReference>
<dbReference type="SMART" id="SM00382">
    <property type="entry name" value="AAA"/>
    <property type="match status" value="1"/>
</dbReference>
<keyword evidence="5 9" id="KW-0067">ATP-binding</keyword>
<evidence type="ECO:0000256" key="3">
    <source>
        <dbReference type="ARBA" id="ARBA00022475"/>
    </source>
</evidence>
<dbReference type="Pfam" id="PF00005">
    <property type="entry name" value="ABC_tran"/>
    <property type="match status" value="1"/>
</dbReference>
<dbReference type="CDD" id="cd03301">
    <property type="entry name" value="ABC_MalK_N"/>
    <property type="match status" value="1"/>
</dbReference>
<name>A0A317FDJ3_9PROT</name>
<dbReference type="InterPro" id="IPR008995">
    <property type="entry name" value="Mo/tungstate-bd_C_term_dom"/>
</dbReference>
<dbReference type="PROSITE" id="PS50893">
    <property type="entry name" value="ABC_TRANSPORTER_2"/>
    <property type="match status" value="1"/>
</dbReference>
<keyword evidence="2" id="KW-0813">Transport</keyword>
<dbReference type="FunFam" id="3.40.50.300:FF:000042">
    <property type="entry name" value="Maltose/maltodextrin ABC transporter, ATP-binding protein"/>
    <property type="match status" value="1"/>
</dbReference>
<keyword evidence="4" id="KW-0547">Nucleotide-binding</keyword>
<dbReference type="InterPro" id="IPR003439">
    <property type="entry name" value="ABC_transporter-like_ATP-bd"/>
</dbReference>
<dbReference type="PANTHER" id="PTHR43875:SF15">
    <property type="entry name" value="TREHALOSE IMPORT ATP-BINDING PROTEIN SUGC"/>
    <property type="match status" value="1"/>
</dbReference>
<feature type="domain" description="ABC transporter" evidence="8">
    <location>
        <begin position="4"/>
        <end position="234"/>
    </location>
</feature>
<evidence type="ECO:0000256" key="1">
    <source>
        <dbReference type="ARBA" id="ARBA00005417"/>
    </source>
</evidence>
<evidence type="ECO:0000256" key="7">
    <source>
        <dbReference type="ARBA" id="ARBA00023136"/>
    </source>
</evidence>
<protein>
    <submittedName>
        <fullName evidence="9">Glycerol-3-phosphate ABC transporter ATP-binding protein</fullName>
    </submittedName>
</protein>
<gene>
    <name evidence="9" type="ORF">DFH01_08705</name>
</gene>
<keyword evidence="10" id="KW-1185">Reference proteome</keyword>
<dbReference type="InterPro" id="IPR047641">
    <property type="entry name" value="ABC_transpr_MalK/UgpC-like"/>
</dbReference>
<evidence type="ECO:0000256" key="6">
    <source>
        <dbReference type="ARBA" id="ARBA00022967"/>
    </source>
</evidence>
<dbReference type="Gene3D" id="2.40.50.140">
    <property type="entry name" value="Nucleic acid-binding proteins"/>
    <property type="match status" value="1"/>
</dbReference>
<comment type="similarity">
    <text evidence="1">Belongs to the ABC transporter superfamily.</text>
</comment>
<evidence type="ECO:0000256" key="4">
    <source>
        <dbReference type="ARBA" id="ARBA00022741"/>
    </source>
</evidence>
<evidence type="ECO:0000259" key="8">
    <source>
        <dbReference type="PROSITE" id="PS50893"/>
    </source>
</evidence>
<dbReference type="OrthoDB" id="8188565at2"/>
<dbReference type="SUPFAM" id="SSF52540">
    <property type="entry name" value="P-loop containing nucleoside triphosphate hydrolases"/>
    <property type="match status" value="1"/>
</dbReference>
<organism evidence="9 10">
    <name type="scientific">Falsiroseomonas bella</name>
    <dbReference type="NCBI Taxonomy" id="2184016"/>
    <lineage>
        <taxon>Bacteria</taxon>
        <taxon>Pseudomonadati</taxon>
        <taxon>Pseudomonadota</taxon>
        <taxon>Alphaproteobacteria</taxon>
        <taxon>Acetobacterales</taxon>
        <taxon>Roseomonadaceae</taxon>
        <taxon>Falsiroseomonas</taxon>
    </lineage>
</organism>
<proteinExistence type="inferred from homology"/>
<dbReference type="InterPro" id="IPR027417">
    <property type="entry name" value="P-loop_NTPase"/>
</dbReference>
<evidence type="ECO:0000256" key="5">
    <source>
        <dbReference type="ARBA" id="ARBA00022840"/>
    </source>
</evidence>
<dbReference type="GO" id="GO:0140359">
    <property type="term" value="F:ABC-type transporter activity"/>
    <property type="evidence" value="ECO:0007669"/>
    <property type="project" value="InterPro"/>
</dbReference>
<dbReference type="GO" id="GO:0005524">
    <property type="term" value="F:ATP binding"/>
    <property type="evidence" value="ECO:0007669"/>
    <property type="project" value="UniProtKB-KW"/>
</dbReference>
<keyword evidence="7" id="KW-0472">Membrane</keyword>
<dbReference type="SUPFAM" id="SSF50331">
    <property type="entry name" value="MOP-like"/>
    <property type="match status" value="1"/>
</dbReference>
<evidence type="ECO:0000313" key="10">
    <source>
        <dbReference type="Proteomes" id="UP000245765"/>
    </source>
</evidence>
<dbReference type="PROSITE" id="PS00211">
    <property type="entry name" value="ABC_TRANSPORTER_1"/>
    <property type="match status" value="1"/>
</dbReference>
<dbReference type="InterPro" id="IPR003593">
    <property type="entry name" value="AAA+_ATPase"/>
</dbReference>
<dbReference type="GO" id="GO:0055052">
    <property type="term" value="C:ATP-binding cassette (ABC) transporter complex, substrate-binding subunit-containing"/>
    <property type="evidence" value="ECO:0007669"/>
    <property type="project" value="TreeGrafter"/>
</dbReference>
<accession>A0A317FDJ3</accession>
<evidence type="ECO:0000256" key="2">
    <source>
        <dbReference type="ARBA" id="ARBA00022448"/>
    </source>
</evidence>
<sequence>MATIACEQLTKRYGSVVAVDRLDLTIRHGEFMVLLGPSGCGKTTTLNMIAGLEEISDGTLRFDEKDVTWQPPHKREVAMVFQSYALYPNKTVRENIAFPLALRRTPRAEIDRAVQEVAEQLEIAHLLDRRPSQLSGGQRQRVALGRAIVRKPSVFLMDEPLSNLDAALRLSMRSLIKHLHQRLQATFVYVTHDQAEAMTLADRIAVMRGGLIQQLDTPEGIYGRPANTFVASFLGSPQINLIKGEIAPDGSFARGPMRIALPAGAAAPGRAVMLGLRPEDVGAPAPGLASIEARVDLVSPLGSETLLEVVAPGDVPLTLRVAKEWRARSGDTISFGVDPARLHLFDKQTEARL</sequence>
<dbReference type="AlphaFoldDB" id="A0A317FDJ3"/>
<dbReference type="Proteomes" id="UP000245765">
    <property type="component" value="Unassembled WGS sequence"/>
</dbReference>